<dbReference type="Gene3D" id="3.30.420.10">
    <property type="entry name" value="Ribonuclease H-like superfamily/Ribonuclease H"/>
    <property type="match status" value="1"/>
</dbReference>
<name>A0A8C3PPD6_9CHAR</name>
<dbReference type="InterPro" id="IPR036397">
    <property type="entry name" value="RNaseH_sf"/>
</dbReference>
<dbReference type="Proteomes" id="UP000694419">
    <property type="component" value="Unplaced"/>
</dbReference>
<protein>
    <submittedName>
        <fullName evidence="1">Uncharacterized protein</fullName>
    </submittedName>
</protein>
<accession>A0A8C3PPD6</accession>
<dbReference type="GO" id="GO:0003676">
    <property type="term" value="F:nucleic acid binding"/>
    <property type="evidence" value="ECO:0007669"/>
    <property type="project" value="InterPro"/>
</dbReference>
<sequence length="72" mass="7324">MALARLERDPTGGGRFGSAVPPLCRSRPCALGVDEAGRGPVLEGVLEHRGLNMGGSRCTGFVWGGSGAPGFV</sequence>
<dbReference type="AlphaFoldDB" id="A0A8C3PPD6"/>
<evidence type="ECO:0000313" key="2">
    <source>
        <dbReference type="Proteomes" id="UP000694419"/>
    </source>
</evidence>
<reference evidence="1" key="2">
    <citation type="submission" date="2025-09" db="UniProtKB">
        <authorList>
            <consortium name="Ensembl"/>
        </authorList>
    </citation>
    <scope>IDENTIFICATION</scope>
</reference>
<dbReference type="Ensembl" id="ENSCPGT00000018533.1">
    <property type="protein sequence ID" value="ENSCPGP00000016950.1"/>
    <property type="gene ID" value="ENSCPGG00000011887.1"/>
</dbReference>
<evidence type="ECO:0000313" key="1">
    <source>
        <dbReference type="Ensembl" id="ENSCPGP00000016950.1"/>
    </source>
</evidence>
<keyword evidence="2" id="KW-1185">Reference proteome</keyword>
<organism evidence="1 2">
    <name type="scientific">Calidris pygmaea</name>
    <name type="common">Spoon-billed sandpiper</name>
    <dbReference type="NCBI Taxonomy" id="425635"/>
    <lineage>
        <taxon>Eukaryota</taxon>
        <taxon>Metazoa</taxon>
        <taxon>Chordata</taxon>
        <taxon>Craniata</taxon>
        <taxon>Vertebrata</taxon>
        <taxon>Euteleostomi</taxon>
        <taxon>Archelosauria</taxon>
        <taxon>Archosauria</taxon>
        <taxon>Dinosauria</taxon>
        <taxon>Saurischia</taxon>
        <taxon>Theropoda</taxon>
        <taxon>Coelurosauria</taxon>
        <taxon>Aves</taxon>
        <taxon>Neognathae</taxon>
        <taxon>Neoaves</taxon>
        <taxon>Charadriiformes</taxon>
        <taxon>Scolopacidae</taxon>
        <taxon>Calidris</taxon>
    </lineage>
</organism>
<reference evidence="1" key="1">
    <citation type="submission" date="2025-08" db="UniProtKB">
        <authorList>
            <consortium name="Ensembl"/>
        </authorList>
    </citation>
    <scope>IDENTIFICATION</scope>
</reference>
<proteinExistence type="predicted"/>